<dbReference type="VEuPathDB" id="PlasmoDB:PVSEL_0201550"/>
<organism evidence="2 3">
    <name type="scientific">Plasmodium vinckei</name>
    <dbReference type="NCBI Taxonomy" id="5860"/>
    <lineage>
        <taxon>Eukaryota</taxon>
        <taxon>Sar</taxon>
        <taxon>Alveolata</taxon>
        <taxon>Apicomplexa</taxon>
        <taxon>Aconoidasida</taxon>
        <taxon>Haemosporida</taxon>
        <taxon>Plasmodiidae</taxon>
        <taxon>Plasmodium</taxon>
        <taxon>Plasmodium (Vinckeia)</taxon>
    </lineage>
</organism>
<dbReference type="SUPFAM" id="SSF55961">
    <property type="entry name" value="Bet v1-like"/>
    <property type="match status" value="1"/>
</dbReference>
<gene>
    <name evidence="2" type="ORF">PVSEL_0201550</name>
</gene>
<dbReference type="AlphaFoldDB" id="A0A6V7SEB4"/>
<evidence type="ECO:0000313" key="3">
    <source>
        <dbReference type="Proteomes" id="UP000515697"/>
    </source>
</evidence>
<protein>
    <submittedName>
        <fullName evidence="2">Fam-a protein</fullName>
    </submittedName>
</protein>
<dbReference type="VEuPathDB" id="PlasmoDB:PVVCY_0201500"/>
<dbReference type="InterPro" id="IPR006486">
    <property type="entry name" value="PYST_A"/>
</dbReference>
<sequence length="410" mass="47167">MNNGYVKIYFFVLILFLYVNDKILTIEYVAGNVAPPEQTRVKIILSETDLTDESLSETTLTNEPRRKRARYTKIRPQNIPSESSSTESLLFRTPRPKKNRSKKTSSKATLSKTPPSKTILPETDIPETALPETGPSEIALPQAVLTNPPSSRIAYTPALFKLDSIYKKNKHLLCTKPAETRKAIEVMNEAVMLLQYHATTKSGYKHHCTTHEGVNMYYRNNGNKSYIEKCKIKISNPNRYDDIIYMLWDPNGPQKFDPNFIYGKIIRSYNRNLLMVEKFYKNSMLSSKRYFYALAKKAHISEDTTIIVMASGNINDHNPFNKKTYKNKVLESINSFNTNVDFDEDVKNGYYKKTFVNLSGYLIRKKNDHVDVTFVNSMNFNALIPLKCVIKNANIEAMQSIISLQYYFDN</sequence>
<dbReference type="NCBIfam" id="TIGR01599">
    <property type="entry name" value="PYST-A"/>
    <property type="match status" value="1"/>
</dbReference>
<evidence type="ECO:0000256" key="1">
    <source>
        <dbReference type="SAM" id="MobiDB-lite"/>
    </source>
</evidence>
<reference evidence="2 3" key="1">
    <citation type="submission" date="2020-08" db="EMBL/GenBank/DDBJ databases">
        <authorList>
            <person name="Ramaprasad A."/>
        </authorList>
    </citation>
    <scope>NUCLEOTIDE SEQUENCE [LARGE SCALE GENOMIC DNA]</scope>
</reference>
<accession>A0A6V7SEB4</accession>
<dbReference type="Proteomes" id="UP000515697">
    <property type="component" value="Chromosome PVSEL_02"/>
</dbReference>
<feature type="compositionally biased region" description="Polar residues" evidence="1">
    <location>
        <begin position="78"/>
        <end position="88"/>
    </location>
</feature>
<dbReference type="EMBL" id="LR865423">
    <property type="protein sequence ID" value="CAD2096655.1"/>
    <property type="molecule type" value="Genomic_DNA"/>
</dbReference>
<proteinExistence type="predicted"/>
<feature type="region of interest" description="Disordered" evidence="1">
    <location>
        <begin position="53"/>
        <end position="126"/>
    </location>
</feature>
<dbReference type="VEuPathDB" id="PlasmoDB:PVBDA_0201620"/>
<dbReference type="InterPro" id="IPR023393">
    <property type="entry name" value="START-like_dom_sf"/>
</dbReference>
<evidence type="ECO:0000313" key="2">
    <source>
        <dbReference type="EMBL" id="CAD2096655.1"/>
    </source>
</evidence>
<dbReference type="Gene3D" id="3.30.530.20">
    <property type="match status" value="1"/>
</dbReference>
<name>A0A6V7SEB4_PLAVN</name>
<feature type="compositionally biased region" description="Low complexity" evidence="1">
    <location>
        <begin position="106"/>
        <end position="118"/>
    </location>
</feature>
<feature type="compositionally biased region" description="Basic residues" evidence="1">
    <location>
        <begin position="94"/>
        <end position="105"/>
    </location>
</feature>
<dbReference type="VEuPathDB" id="PlasmoDB:PVLDE_0201590"/>
<dbReference type="VEuPathDB" id="PlasmoDB:PVPCR_0201630"/>